<evidence type="ECO:0000313" key="1">
    <source>
        <dbReference type="EMBL" id="GEP07472.1"/>
    </source>
</evidence>
<protein>
    <recommendedName>
        <fullName evidence="5">ParB/Sulfiredoxin domain-containing protein</fullName>
    </recommendedName>
</protein>
<organism evidence="1 3">
    <name type="scientific">Methylobacterium oxalidis</name>
    <dbReference type="NCBI Taxonomy" id="944322"/>
    <lineage>
        <taxon>Bacteria</taxon>
        <taxon>Pseudomonadati</taxon>
        <taxon>Pseudomonadota</taxon>
        <taxon>Alphaproteobacteria</taxon>
        <taxon>Hyphomicrobiales</taxon>
        <taxon>Methylobacteriaceae</taxon>
        <taxon>Methylobacterium</taxon>
    </lineage>
</organism>
<dbReference type="AlphaFoldDB" id="A0A512JBY3"/>
<reference evidence="1 3" key="3">
    <citation type="submission" date="2019-07" db="EMBL/GenBank/DDBJ databases">
        <title>Whole genome shotgun sequence of Methylobacterium oxalidis NBRC 107715.</title>
        <authorList>
            <person name="Hosoyama A."/>
            <person name="Uohara A."/>
            <person name="Ohji S."/>
            <person name="Ichikawa N."/>
        </authorList>
    </citation>
    <scope>NUCLEOTIDE SEQUENCE [LARGE SCALE GENOMIC DNA]</scope>
    <source>
        <strain evidence="1 3">NBRC 107715</strain>
    </source>
</reference>
<reference evidence="2" key="4">
    <citation type="submission" date="2023-01" db="EMBL/GenBank/DDBJ databases">
        <title>Draft genome sequence of Methylobacterium oxalidis strain NBRC 107715.</title>
        <authorList>
            <person name="Sun Q."/>
            <person name="Mori K."/>
        </authorList>
    </citation>
    <scope>NUCLEOTIDE SEQUENCE</scope>
    <source>
        <strain evidence="2">NBRC 107715</strain>
    </source>
</reference>
<gene>
    <name evidence="2" type="ORF">GCM10007888_29090</name>
    <name evidence="1" type="ORF">MOX02_55100</name>
</gene>
<evidence type="ECO:0008006" key="5">
    <source>
        <dbReference type="Google" id="ProtNLM"/>
    </source>
</evidence>
<reference evidence="4" key="2">
    <citation type="journal article" date="2019" name="Int. J. Syst. Evol. Microbiol.">
        <title>The Global Catalogue of Microorganisms (GCM) 10K type strain sequencing project: providing services to taxonomists for standard genome sequencing and annotation.</title>
        <authorList>
            <consortium name="The Broad Institute Genomics Platform"/>
            <consortium name="The Broad Institute Genome Sequencing Center for Infectious Disease"/>
            <person name="Wu L."/>
            <person name="Ma J."/>
        </authorList>
    </citation>
    <scope>NUCLEOTIDE SEQUENCE [LARGE SCALE GENOMIC DNA]</scope>
    <source>
        <strain evidence="4">NBRC 107715</strain>
    </source>
</reference>
<proteinExistence type="predicted"/>
<keyword evidence="4" id="KW-1185">Reference proteome</keyword>
<dbReference type="SUPFAM" id="SSF110849">
    <property type="entry name" value="ParB/Sulfiredoxin"/>
    <property type="match status" value="1"/>
</dbReference>
<comment type="caution">
    <text evidence="1">The sequence shown here is derived from an EMBL/GenBank/DDBJ whole genome shotgun (WGS) entry which is preliminary data.</text>
</comment>
<evidence type="ECO:0000313" key="2">
    <source>
        <dbReference type="EMBL" id="GLS64528.1"/>
    </source>
</evidence>
<dbReference type="InterPro" id="IPR036086">
    <property type="entry name" value="ParB/Sulfiredoxin_sf"/>
</dbReference>
<name>A0A512JBY3_9HYPH</name>
<evidence type="ECO:0000313" key="3">
    <source>
        <dbReference type="Proteomes" id="UP000321960"/>
    </source>
</evidence>
<accession>A0A512JBY3</accession>
<dbReference type="EMBL" id="BJZU01000156">
    <property type="protein sequence ID" value="GEP07472.1"/>
    <property type="molecule type" value="Genomic_DNA"/>
</dbReference>
<evidence type="ECO:0000313" key="4">
    <source>
        <dbReference type="Proteomes" id="UP001156856"/>
    </source>
</evidence>
<dbReference type="Proteomes" id="UP000321960">
    <property type="component" value="Unassembled WGS sequence"/>
</dbReference>
<sequence>MQSAAGVALLCRIPFPTLTRVGVFECVPHRSMTDAFPSAALAGRPRYTPLIDVAEIRAVPAMPLGRKLAVATAPLLRPGPRLEACFARAFDRIEAGLSQRAVRVEFAERIFADDLRILADPARLSHQLLDVVSGVAERTRLSHWFLDRGDWSRALMPLSASEVTAEIEALFSAPGRIEESAAFAALLARAESGAPAVRNGVSLADGATIAAYFAHYDALRRSIEQEGFRPRTEVDRQTARAFFGSRVRSRKAERLERDIGVAVDADGTLLRLCGGHHRTAIAQRLGLPRVPVQVRLVHAEWLRGWIGRTGLPPARAIAQGLRHLSACLGAVLAPLVPVLAAVPLP</sequence>
<reference evidence="2" key="1">
    <citation type="journal article" date="2014" name="Int. J. Syst. Evol. Microbiol.">
        <title>Complete genome of a new Firmicutes species belonging to the dominant human colonic microbiota ('Ruminococcus bicirculans') reveals two chromosomes and a selective capacity to utilize plant glucans.</title>
        <authorList>
            <consortium name="NISC Comparative Sequencing Program"/>
            <person name="Wegmann U."/>
            <person name="Louis P."/>
            <person name="Goesmann A."/>
            <person name="Henrissat B."/>
            <person name="Duncan S.H."/>
            <person name="Flint H.J."/>
        </authorList>
    </citation>
    <scope>NUCLEOTIDE SEQUENCE</scope>
    <source>
        <strain evidence="2">NBRC 107715</strain>
    </source>
</reference>
<dbReference type="Proteomes" id="UP001156856">
    <property type="component" value="Unassembled WGS sequence"/>
</dbReference>
<dbReference type="EMBL" id="BSPK01000045">
    <property type="protein sequence ID" value="GLS64528.1"/>
    <property type="molecule type" value="Genomic_DNA"/>
</dbReference>